<evidence type="ECO:0000259" key="2">
    <source>
        <dbReference type="Pfam" id="PF25583"/>
    </source>
</evidence>
<dbReference type="EMBL" id="JBHUNF010000001">
    <property type="protein sequence ID" value="MFD2673946.1"/>
    <property type="molecule type" value="Genomic_DNA"/>
</dbReference>
<evidence type="ECO:0000259" key="1">
    <source>
        <dbReference type="Pfam" id="PF13280"/>
    </source>
</evidence>
<gene>
    <name evidence="3" type="ORF">ACFSUQ_01310</name>
</gene>
<protein>
    <submittedName>
        <fullName evidence="3">Helix-turn-helix transcriptional regulator</fullName>
    </submittedName>
</protein>
<organism evidence="3 4">
    <name type="scientific">Gulosibacter bifidus</name>
    <dbReference type="NCBI Taxonomy" id="272239"/>
    <lineage>
        <taxon>Bacteria</taxon>
        <taxon>Bacillati</taxon>
        <taxon>Actinomycetota</taxon>
        <taxon>Actinomycetes</taxon>
        <taxon>Micrococcales</taxon>
        <taxon>Microbacteriaceae</taxon>
        <taxon>Gulosibacter</taxon>
    </lineage>
</organism>
<keyword evidence="4" id="KW-1185">Reference proteome</keyword>
<feature type="domain" description="WYL" evidence="1">
    <location>
        <begin position="155"/>
        <end position="220"/>
    </location>
</feature>
<evidence type="ECO:0000313" key="4">
    <source>
        <dbReference type="Proteomes" id="UP001597453"/>
    </source>
</evidence>
<accession>A0ABW5RGX3</accession>
<evidence type="ECO:0000313" key="3">
    <source>
        <dbReference type="EMBL" id="MFD2673946.1"/>
    </source>
</evidence>
<dbReference type="PANTHER" id="PTHR34580">
    <property type="match status" value="1"/>
</dbReference>
<proteinExistence type="predicted"/>
<dbReference type="Proteomes" id="UP001597453">
    <property type="component" value="Unassembled WGS sequence"/>
</dbReference>
<dbReference type="PROSITE" id="PS52050">
    <property type="entry name" value="WYL"/>
    <property type="match status" value="1"/>
</dbReference>
<dbReference type="Pfam" id="PF13280">
    <property type="entry name" value="WYL"/>
    <property type="match status" value="1"/>
</dbReference>
<dbReference type="RefSeq" id="WP_066054963.1">
    <property type="nucleotide sequence ID" value="NZ_JBHUNF010000001.1"/>
</dbReference>
<dbReference type="PANTHER" id="PTHR34580:SF3">
    <property type="entry name" value="PROTEIN PAFB"/>
    <property type="match status" value="1"/>
</dbReference>
<comment type="caution">
    <text evidence="3">The sequence shown here is derived from an EMBL/GenBank/DDBJ whole genome shotgun (WGS) entry which is preliminary data.</text>
</comment>
<feature type="domain" description="WCX" evidence="2">
    <location>
        <begin position="289"/>
        <end position="339"/>
    </location>
</feature>
<dbReference type="InterPro" id="IPR026881">
    <property type="entry name" value="WYL_dom"/>
</dbReference>
<dbReference type="InterPro" id="IPR057727">
    <property type="entry name" value="WCX_dom"/>
</dbReference>
<dbReference type="Pfam" id="PF25583">
    <property type="entry name" value="WCX"/>
    <property type="match status" value="1"/>
</dbReference>
<dbReference type="InterPro" id="IPR051534">
    <property type="entry name" value="CBASS_pafABC_assoc_protein"/>
</dbReference>
<name>A0ABW5RGX3_9MICO</name>
<reference evidence="4" key="1">
    <citation type="journal article" date="2019" name="Int. J. Syst. Evol. Microbiol.">
        <title>The Global Catalogue of Microorganisms (GCM) 10K type strain sequencing project: providing services to taxonomists for standard genome sequencing and annotation.</title>
        <authorList>
            <consortium name="The Broad Institute Genomics Platform"/>
            <consortium name="The Broad Institute Genome Sequencing Center for Infectious Disease"/>
            <person name="Wu L."/>
            <person name="Ma J."/>
        </authorList>
    </citation>
    <scope>NUCLEOTIDE SEQUENCE [LARGE SCALE GENOMIC DNA]</scope>
    <source>
        <strain evidence="4">TISTR 1511</strain>
    </source>
</reference>
<sequence>MTPPNASILPAQEQRRWQLLIALQQAGRPLAANELFQLVPAYREYGEGRSDALEKAFERDRNTLKGQGIEVSVVPDPQAPDDRARWRYALAEHGVTHVRLSAEETMLVALASDIWLDQDLALDARRSYIKLMGMGQAGASAPAATPTLTLVTPPAFTALRDAIARSIAVRFDYSNQSESPARERHVAPLQLVQHGGRWLLNAWDLVRDAERNFILERITSTVTLLPSEPHTYRAVTNLPEVLGGLATQNPVSLLVRNGSDAAVRLGRRNQLVSSSVPDAGPTACETAPVDTNTDEWIPMVLHDWDHGMLADELAAFGTQVRVRAPQALRDRIRARLQTAMTLHTDEGAGDD</sequence>